<dbReference type="AlphaFoldDB" id="A0A9Q0YR33"/>
<dbReference type="Proteomes" id="UP001152320">
    <property type="component" value="Chromosome 16"/>
</dbReference>
<name>A0A9Q0YR33_HOLLE</name>
<dbReference type="PANTHER" id="PTHR47331">
    <property type="entry name" value="PHD-TYPE DOMAIN-CONTAINING PROTEIN"/>
    <property type="match status" value="1"/>
</dbReference>
<dbReference type="Gene3D" id="3.30.70.270">
    <property type="match status" value="1"/>
</dbReference>
<evidence type="ECO:0000313" key="2">
    <source>
        <dbReference type="Proteomes" id="UP001152320"/>
    </source>
</evidence>
<dbReference type="Gene3D" id="3.10.10.10">
    <property type="entry name" value="HIV Type 1 Reverse Transcriptase, subunit A, domain 1"/>
    <property type="match status" value="1"/>
</dbReference>
<keyword evidence="2" id="KW-1185">Reference proteome</keyword>
<evidence type="ECO:0000313" key="1">
    <source>
        <dbReference type="EMBL" id="KAJ8026934.1"/>
    </source>
</evidence>
<reference evidence="1" key="1">
    <citation type="submission" date="2021-10" db="EMBL/GenBank/DDBJ databases">
        <title>Tropical sea cucumber genome reveals ecological adaptation and Cuvierian tubules defense mechanism.</title>
        <authorList>
            <person name="Chen T."/>
        </authorList>
    </citation>
    <scope>NUCLEOTIDE SEQUENCE</scope>
    <source>
        <strain evidence="1">Nanhai2018</strain>
        <tissue evidence="1">Muscle</tissue>
    </source>
</reference>
<gene>
    <name evidence="1" type="ORF">HOLleu_31906</name>
</gene>
<comment type="caution">
    <text evidence="1">The sequence shown here is derived from an EMBL/GenBank/DDBJ whole genome shotgun (WGS) entry which is preliminary data.</text>
</comment>
<dbReference type="InterPro" id="IPR043502">
    <property type="entry name" value="DNA/RNA_pol_sf"/>
</dbReference>
<dbReference type="EMBL" id="JAIZAY010000016">
    <property type="protein sequence ID" value="KAJ8026934.1"/>
    <property type="molecule type" value="Genomic_DNA"/>
</dbReference>
<dbReference type="OrthoDB" id="6020750at2759"/>
<dbReference type="InterPro" id="IPR043128">
    <property type="entry name" value="Rev_trsase/Diguanyl_cyclase"/>
</dbReference>
<accession>A0A9Q0YR33</accession>
<organism evidence="1 2">
    <name type="scientific">Holothuria leucospilota</name>
    <name type="common">Black long sea cucumber</name>
    <name type="synonym">Mertensiothuria leucospilota</name>
    <dbReference type="NCBI Taxonomy" id="206669"/>
    <lineage>
        <taxon>Eukaryota</taxon>
        <taxon>Metazoa</taxon>
        <taxon>Echinodermata</taxon>
        <taxon>Eleutherozoa</taxon>
        <taxon>Echinozoa</taxon>
        <taxon>Holothuroidea</taxon>
        <taxon>Aspidochirotacea</taxon>
        <taxon>Aspidochirotida</taxon>
        <taxon>Holothuriidae</taxon>
        <taxon>Holothuria</taxon>
    </lineage>
</organism>
<dbReference type="SUPFAM" id="SSF56672">
    <property type="entry name" value="DNA/RNA polymerases"/>
    <property type="match status" value="1"/>
</dbReference>
<sequence length="203" mass="23226">MPSLLQDISDEALNAYITEMTDKLPQSLTNEMNKMRFLQGKHKDKMKMKELLDFRKNFQLLNITGGNTLVGLRLSNRDVTRFLWLKDTTKPTVNDNVHVYHFMRIPFGVVSSAYLLGATINYHLDKNAEEVATEIKSNVYVDSVIIGSNSTQEAVKLYKEAKELFQGASMNLREWLSNSDEFNRMLPEVDRVKSQEASVLGML</sequence>
<protein>
    <submittedName>
        <fullName evidence="1">Uncharacterized protein</fullName>
    </submittedName>
</protein>
<proteinExistence type="predicted"/>